<keyword evidence="2" id="KW-1185">Reference proteome</keyword>
<dbReference type="InterPro" id="IPR004615">
    <property type="entry name" value="DNA_pol_III_psi"/>
</dbReference>
<accession>A0A917JJ28</accession>
<dbReference type="GO" id="GO:0003887">
    <property type="term" value="F:DNA-directed DNA polymerase activity"/>
    <property type="evidence" value="ECO:0007669"/>
    <property type="project" value="InterPro"/>
</dbReference>
<comment type="caution">
    <text evidence="1">The sequence shown here is derived from an EMBL/GenBank/DDBJ whole genome shotgun (WGS) entry which is preliminary data.</text>
</comment>
<dbReference type="EMBL" id="BMPZ01000002">
    <property type="protein sequence ID" value="GGI72137.1"/>
    <property type="molecule type" value="Genomic_DNA"/>
</dbReference>
<dbReference type="GO" id="GO:0008408">
    <property type="term" value="F:3'-5' exonuclease activity"/>
    <property type="evidence" value="ECO:0007669"/>
    <property type="project" value="InterPro"/>
</dbReference>
<proteinExistence type="predicted"/>
<evidence type="ECO:0000313" key="1">
    <source>
        <dbReference type="EMBL" id="GGI72137.1"/>
    </source>
</evidence>
<dbReference type="Pfam" id="PF03603">
    <property type="entry name" value="DNA_III_psi"/>
    <property type="match status" value="1"/>
</dbReference>
<dbReference type="AlphaFoldDB" id="A0A917JJ28"/>
<dbReference type="RefSeq" id="WP_188917926.1">
    <property type="nucleotide sequence ID" value="NZ_BMPZ01000002.1"/>
</dbReference>
<dbReference type="GO" id="GO:0006260">
    <property type="term" value="P:DNA replication"/>
    <property type="evidence" value="ECO:0007669"/>
    <property type="project" value="InterPro"/>
</dbReference>
<organism evidence="1 2">
    <name type="scientific">Shewanella gelidii</name>
    <dbReference type="NCBI Taxonomy" id="1642821"/>
    <lineage>
        <taxon>Bacteria</taxon>
        <taxon>Pseudomonadati</taxon>
        <taxon>Pseudomonadota</taxon>
        <taxon>Gammaproteobacteria</taxon>
        <taxon>Alteromonadales</taxon>
        <taxon>Shewanellaceae</taxon>
        <taxon>Shewanella</taxon>
    </lineage>
</organism>
<dbReference type="SUPFAM" id="SSF102220">
    <property type="entry name" value="DNA polymerase III psi subunit"/>
    <property type="match status" value="1"/>
</dbReference>
<dbReference type="InterPro" id="IPR036654">
    <property type="entry name" value="DNA_pol_III_psi_sf"/>
</dbReference>
<reference evidence="1" key="1">
    <citation type="journal article" date="2014" name="Int. J. Syst. Evol. Microbiol.">
        <title>Complete genome sequence of Corynebacterium casei LMG S-19264T (=DSM 44701T), isolated from a smear-ripened cheese.</title>
        <authorList>
            <consortium name="US DOE Joint Genome Institute (JGI-PGF)"/>
            <person name="Walter F."/>
            <person name="Albersmeier A."/>
            <person name="Kalinowski J."/>
            <person name="Ruckert C."/>
        </authorList>
    </citation>
    <scope>NUCLEOTIDE SEQUENCE</scope>
    <source>
        <strain evidence="1">JCM 30804</strain>
    </source>
</reference>
<evidence type="ECO:0008006" key="3">
    <source>
        <dbReference type="Google" id="ProtNLM"/>
    </source>
</evidence>
<evidence type="ECO:0000313" key="2">
    <source>
        <dbReference type="Proteomes" id="UP000613743"/>
    </source>
</evidence>
<protein>
    <recommendedName>
        <fullName evidence="3">DNA polymerase III subunit psi</fullName>
    </recommendedName>
</protein>
<reference evidence="1" key="2">
    <citation type="submission" date="2020-09" db="EMBL/GenBank/DDBJ databases">
        <authorList>
            <person name="Sun Q."/>
            <person name="Ohkuma M."/>
        </authorList>
    </citation>
    <scope>NUCLEOTIDE SEQUENCE</scope>
    <source>
        <strain evidence="1">JCM 30804</strain>
    </source>
</reference>
<name>A0A917JJ28_9GAMM</name>
<dbReference type="Proteomes" id="UP000613743">
    <property type="component" value="Unassembled WGS sequence"/>
</dbReference>
<dbReference type="Gene3D" id="3.40.50.10220">
    <property type="entry name" value="DNA polymerase III, psi subunit"/>
    <property type="match status" value="1"/>
</dbReference>
<sequence>MSQKNQYLTAMGIPLWLPVNTEQSNEADLPASRLTILIEPKGDAKALLAHPIVLSVLMELELRVSDCIVMTSDQKELLYDKTMLWDMTLPPNRLQAEGVHSGSQAIAAGLANPSKLILTPEISCLMEGSVHKRQLWQQVTLLKEQLDCRK</sequence>
<gene>
    <name evidence="1" type="ORF">GCM10009332_06940</name>
</gene>